<dbReference type="RefSeq" id="XP_020303860.1">
    <property type="nucleotide sequence ID" value="XM_020445707.1"/>
</dbReference>
<accession>A0A1S0U9Y0</accession>
<gene>
    <name evidence="1" type="ORF">LOAG_01326</name>
</gene>
<organism evidence="1">
    <name type="scientific">Loa loa</name>
    <name type="common">Eye worm</name>
    <name type="synonym">Filaria loa</name>
    <dbReference type="NCBI Taxonomy" id="7209"/>
    <lineage>
        <taxon>Eukaryota</taxon>
        <taxon>Metazoa</taxon>
        <taxon>Ecdysozoa</taxon>
        <taxon>Nematoda</taxon>
        <taxon>Chromadorea</taxon>
        <taxon>Rhabditida</taxon>
        <taxon>Spirurina</taxon>
        <taxon>Spiruromorpha</taxon>
        <taxon>Filarioidea</taxon>
        <taxon>Onchocercidae</taxon>
        <taxon>Loa</taxon>
    </lineage>
</organism>
<proteinExistence type="predicted"/>
<reference evidence="1" key="1">
    <citation type="submission" date="2012-04" db="EMBL/GenBank/DDBJ databases">
        <title>The Genome Sequence of Loa loa.</title>
        <authorList>
            <consortium name="The Broad Institute Genome Sequencing Platform"/>
            <consortium name="Broad Institute Genome Sequencing Center for Infectious Disease"/>
            <person name="Nutman T.B."/>
            <person name="Fink D.L."/>
            <person name="Russ C."/>
            <person name="Young S."/>
            <person name="Zeng Q."/>
            <person name="Gargeya S."/>
            <person name="Alvarado L."/>
            <person name="Berlin A."/>
            <person name="Chapman S.B."/>
            <person name="Chen Z."/>
            <person name="Freedman E."/>
            <person name="Gellesch M."/>
            <person name="Goldberg J."/>
            <person name="Griggs A."/>
            <person name="Gujja S."/>
            <person name="Heilman E.R."/>
            <person name="Heiman D."/>
            <person name="Howarth C."/>
            <person name="Mehta T."/>
            <person name="Neiman D."/>
            <person name="Pearson M."/>
            <person name="Roberts A."/>
            <person name="Saif S."/>
            <person name="Shea T."/>
            <person name="Shenoy N."/>
            <person name="Sisk P."/>
            <person name="Stolte C."/>
            <person name="Sykes S."/>
            <person name="White J."/>
            <person name="Yandava C."/>
            <person name="Haas B."/>
            <person name="Henn M.R."/>
            <person name="Nusbaum C."/>
            <person name="Birren B."/>
        </authorList>
    </citation>
    <scope>NUCLEOTIDE SEQUENCE [LARGE SCALE GENOMIC DNA]</scope>
</reference>
<evidence type="ECO:0000313" key="1">
    <source>
        <dbReference type="EMBL" id="EFO27152.2"/>
    </source>
</evidence>
<dbReference type="KEGG" id="loa:LOAG_01326"/>
<protein>
    <submittedName>
        <fullName evidence="1">Uncharacterized protein</fullName>
    </submittedName>
</protein>
<dbReference type="InParanoid" id="A0A1S0U9Y0"/>
<dbReference type="AlphaFoldDB" id="A0A1S0U9Y0"/>
<dbReference type="EMBL" id="JH712072">
    <property type="protein sequence ID" value="EFO27152.2"/>
    <property type="molecule type" value="Genomic_DNA"/>
</dbReference>
<dbReference type="GeneID" id="9938705"/>
<sequence length="120" mass="13854">MLNLDIPYGVFSNNSRNTVVMDCRSDDQDTCNPCLWRTIGLTTQLMYTDGHIVETIHPLRISSTIEPQITAIFAYRPPLDSKPRYSSYSLNTFPVAYPQLNDISINRQSNYYRRQRQGVC</sequence>
<name>A0A1S0U9Y0_LOALO</name>
<dbReference type="CTD" id="9938705"/>